<gene>
    <name evidence="1" type="ORF">AF77_11085</name>
</gene>
<comment type="caution">
    <text evidence="1">The sequence shown here is derived from an EMBL/GenBank/DDBJ whole genome shotgun (WGS) entry which is preliminary data.</text>
</comment>
<name>A0A837J951_9BACT</name>
<sequence length="39" mass="4616">MSMFQKSVINSIKQDEKFDYIVYKLYDLTPDEIKIVEGS</sequence>
<reference evidence="1 2" key="1">
    <citation type="submission" date="2014-01" db="EMBL/GenBank/DDBJ databases">
        <title>Development of a Comparative Genomic Fingerprinting Assay for High Resolution Genotyping of Arcobacter butzleri.</title>
        <authorList>
            <person name="Webb A.L."/>
            <person name="Inglis G.D."/>
            <person name="Kruczkiewicz P."/>
            <person name="Selinger L.B."/>
            <person name="Taboada E.N."/>
        </authorList>
    </citation>
    <scope>NUCLEOTIDE SEQUENCE [LARGE SCALE GENOMIC DNA]</scope>
    <source>
        <strain evidence="1 2">L352</strain>
    </source>
</reference>
<evidence type="ECO:0000313" key="2">
    <source>
        <dbReference type="Proteomes" id="UP000035462"/>
    </source>
</evidence>
<accession>A0A837J951</accession>
<organism evidence="1 2">
    <name type="scientific">Aliarcobacter butzleri L352</name>
    <dbReference type="NCBI Taxonomy" id="1447260"/>
    <lineage>
        <taxon>Bacteria</taxon>
        <taxon>Pseudomonadati</taxon>
        <taxon>Campylobacterota</taxon>
        <taxon>Epsilonproteobacteria</taxon>
        <taxon>Campylobacterales</taxon>
        <taxon>Arcobacteraceae</taxon>
        <taxon>Aliarcobacter</taxon>
    </lineage>
</organism>
<proteinExistence type="predicted"/>
<dbReference type="AlphaFoldDB" id="A0A837J951"/>
<evidence type="ECO:0000313" key="1">
    <source>
        <dbReference type="EMBL" id="KLE03163.1"/>
    </source>
</evidence>
<dbReference type="Proteomes" id="UP000035462">
    <property type="component" value="Unassembled WGS sequence"/>
</dbReference>
<dbReference type="EMBL" id="JAIT01000061">
    <property type="protein sequence ID" value="KLE03163.1"/>
    <property type="molecule type" value="Genomic_DNA"/>
</dbReference>
<protein>
    <submittedName>
        <fullName evidence="1">Uncharacterized protein</fullName>
    </submittedName>
</protein>